<sequence>MRIPKKHDTVFTVVVAFASAMGVQATTYDPNWREFVGTQLVQIVELYSDLLGSSLVSRIEHALEKAAVGETRRNGTYPPDDNLILAYSNPSLMRCLTVGWIGARRNNSVFIDFANEQGSLLLELFKSNGSNTLGEYNAPTYYGMDVWALAANIAYGPKNATMTTNAEYILKELWKDVAEHYNPYLRNMAGPYDRAYTRDMTTHSAVLSLWWWAMFGRDYGGQPPLGDIDLLYDVTQGAAIALVSDTVLKYISNDTAAALQATGRWTGERFLTKTIRESLDTDVTRVATSWLSAEVMIGGITLSDVVNRGQQFVPAIVHWASDPVKEPHPYVGFFSLYPSASTITAVAGPNSLELAYPNTTQSGTDIFTFAVSGIPPGWTLSGKRITGLEDLPCLNVDIFAPDLVRLPVAASEVLLEDHFYYNVSYAVPKKFEGVPTVKMLFKYTC</sequence>
<name>A0AAN9U981_9PEZI</name>
<organism evidence="2 3">
    <name type="scientific">Cytospora paraplurivora</name>
    <dbReference type="NCBI Taxonomy" id="2898453"/>
    <lineage>
        <taxon>Eukaryota</taxon>
        <taxon>Fungi</taxon>
        <taxon>Dikarya</taxon>
        <taxon>Ascomycota</taxon>
        <taxon>Pezizomycotina</taxon>
        <taxon>Sordariomycetes</taxon>
        <taxon>Sordariomycetidae</taxon>
        <taxon>Diaporthales</taxon>
        <taxon>Cytosporaceae</taxon>
        <taxon>Cytospora</taxon>
    </lineage>
</organism>
<evidence type="ECO:0000313" key="2">
    <source>
        <dbReference type="EMBL" id="KAK7740940.1"/>
    </source>
</evidence>
<comment type="caution">
    <text evidence="2">The sequence shown here is derived from an EMBL/GenBank/DDBJ whole genome shotgun (WGS) entry which is preliminary data.</text>
</comment>
<keyword evidence="1" id="KW-0732">Signal</keyword>
<feature type="chain" id="PRO_5042922675" evidence="1">
    <location>
        <begin position="26"/>
        <end position="445"/>
    </location>
</feature>
<accession>A0AAN9U981</accession>
<feature type="signal peptide" evidence="1">
    <location>
        <begin position="1"/>
        <end position="25"/>
    </location>
</feature>
<dbReference type="PANTHER" id="PTHR40616">
    <property type="entry name" value="LINALOOL DEHYDRATASE_ISOMERASE DOMAIN-CONTAINING PROTEIN"/>
    <property type="match status" value="1"/>
</dbReference>
<proteinExistence type="predicted"/>
<dbReference type="PANTHER" id="PTHR40616:SF1">
    <property type="entry name" value="LINALOOL DEHYDRATASE_ISOMERASE DOMAIN-CONTAINING PROTEIN"/>
    <property type="match status" value="1"/>
</dbReference>
<dbReference type="Proteomes" id="UP001320245">
    <property type="component" value="Unassembled WGS sequence"/>
</dbReference>
<gene>
    <name evidence="2" type="ORF">SLS53_005003</name>
</gene>
<evidence type="ECO:0000256" key="1">
    <source>
        <dbReference type="SAM" id="SignalP"/>
    </source>
</evidence>
<evidence type="ECO:0000313" key="3">
    <source>
        <dbReference type="Proteomes" id="UP001320245"/>
    </source>
</evidence>
<protein>
    <submittedName>
        <fullName evidence="2">Uncharacterized protein</fullName>
    </submittedName>
</protein>
<dbReference type="AlphaFoldDB" id="A0AAN9U981"/>
<keyword evidence="3" id="KW-1185">Reference proteome</keyword>
<reference evidence="2 3" key="1">
    <citation type="journal article" date="2023" name="PLoS ONE">
        <title>Cytospora paraplurivora sp. nov. isolated from orchards with fruit tree decline syndrome in Ontario, Canada.</title>
        <authorList>
            <person name="Ilyukhin E."/>
            <person name="Nguyen H.D.T."/>
            <person name="Castle A.J."/>
            <person name="Ellouze W."/>
        </authorList>
    </citation>
    <scope>NUCLEOTIDE SEQUENCE [LARGE SCALE GENOMIC DNA]</scope>
    <source>
        <strain evidence="2 3">FDS-564</strain>
    </source>
</reference>
<dbReference type="EMBL" id="JAJSPL020000018">
    <property type="protein sequence ID" value="KAK7740940.1"/>
    <property type="molecule type" value="Genomic_DNA"/>
</dbReference>